<gene>
    <name evidence="2" type="ORF">Tco_0800152</name>
</gene>
<feature type="region of interest" description="Disordered" evidence="1">
    <location>
        <begin position="128"/>
        <end position="149"/>
    </location>
</feature>
<dbReference type="EMBL" id="BQNB010011638">
    <property type="protein sequence ID" value="GJS93184.1"/>
    <property type="molecule type" value="Genomic_DNA"/>
</dbReference>
<reference evidence="2" key="1">
    <citation type="journal article" date="2022" name="Int. J. Mol. Sci.">
        <title>Draft Genome of Tanacetum Coccineum: Genomic Comparison of Closely Related Tanacetum-Family Plants.</title>
        <authorList>
            <person name="Yamashiro T."/>
            <person name="Shiraishi A."/>
            <person name="Nakayama K."/>
            <person name="Satake H."/>
        </authorList>
    </citation>
    <scope>NUCLEOTIDE SEQUENCE</scope>
</reference>
<protein>
    <submittedName>
        <fullName evidence="2">Uncharacterized protein</fullName>
    </submittedName>
</protein>
<evidence type="ECO:0000256" key="1">
    <source>
        <dbReference type="SAM" id="MobiDB-lite"/>
    </source>
</evidence>
<organism evidence="2 3">
    <name type="scientific">Tanacetum coccineum</name>
    <dbReference type="NCBI Taxonomy" id="301880"/>
    <lineage>
        <taxon>Eukaryota</taxon>
        <taxon>Viridiplantae</taxon>
        <taxon>Streptophyta</taxon>
        <taxon>Embryophyta</taxon>
        <taxon>Tracheophyta</taxon>
        <taxon>Spermatophyta</taxon>
        <taxon>Magnoliopsida</taxon>
        <taxon>eudicotyledons</taxon>
        <taxon>Gunneridae</taxon>
        <taxon>Pentapetalae</taxon>
        <taxon>asterids</taxon>
        <taxon>campanulids</taxon>
        <taxon>Asterales</taxon>
        <taxon>Asteraceae</taxon>
        <taxon>Asteroideae</taxon>
        <taxon>Anthemideae</taxon>
        <taxon>Anthemidinae</taxon>
        <taxon>Tanacetum</taxon>
    </lineage>
</organism>
<sequence>MLYSLTRKIYLTITLLSKRLRKVVLLAVVLIPTKLVQPLLAMFIDDNSQRIVIKQAAANFNQGTPVIRTPISDSNFGPPGFPPVQNNHVQNQGNNQNRYNQNPGNFNQAPAYQPPFIKLSNAIDLSASRPNQKASIPFPSRRNDERRREKANDQIEKFYELCRRLSFEFAFRMLDCYCTFA</sequence>
<accession>A0ABQ4ZSC3</accession>
<reference evidence="2" key="2">
    <citation type="submission" date="2022-01" db="EMBL/GenBank/DDBJ databases">
        <authorList>
            <person name="Yamashiro T."/>
            <person name="Shiraishi A."/>
            <person name="Satake H."/>
            <person name="Nakayama K."/>
        </authorList>
    </citation>
    <scope>NUCLEOTIDE SEQUENCE</scope>
</reference>
<dbReference type="Proteomes" id="UP001151760">
    <property type="component" value="Unassembled WGS sequence"/>
</dbReference>
<evidence type="ECO:0000313" key="2">
    <source>
        <dbReference type="EMBL" id="GJS93184.1"/>
    </source>
</evidence>
<name>A0ABQ4ZSC3_9ASTR</name>
<keyword evidence="3" id="KW-1185">Reference proteome</keyword>
<evidence type="ECO:0000313" key="3">
    <source>
        <dbReference type="Proteomes" id="UP001151760"/>
    </source>
</evidence>
<comment type="caution">
    <text evidence="2">The sequence shown here is derived from an EMBL/GenBank/DDBJ whole genome shotgun (WGS) entry which is preliminary data.</text>
</comment>
<proteinExistence type="predicted"/>